<sequence length="943" mass="112073">MNLKDQTTDFIFSKRFSNPVTEIQIKAKKSISSHSQQHNSLQQQKLQQQKQKNQQQFLQQFSDQSYAYDKDKLQALLVQQNKLVDYIEKTLETVDFKKTTSRQSSLNFQKYQKSLSQAQLFKNNNAITFNSKINNSNSNNFDNSGQISINQTITPRESQQSQNTYYKTNNNSINQNNNFNQNKNQKEKSLKNSLSFKNEENQRQTWIHKLTQSTYNIVWKQANLFYIKVLYCFIKNQLPFSYPFKEFPKEGPVPPLYLWELSYEIIKILSKENSLFDQQTRDQILYIKDTKKKQIQDKIKQKKKQFQEEQERINKFKNDQIDENYQKLQEKKQNQNEENVYEKQNELLIQENNQISYNQCNNQDQSQIQSQYQQDNNNNQKSPKNALRDSKIINQSNNFQNNNSNYSNDYNLSLKNVQLISNPKNQICKNKSLQKKQQIKTQKEKQQNQREIQINDYQFENINFIDLLNNQDNSQIQSLEKTDKNSDNFNKKQIQQNEEEKIQQFYGENNLVKKYPFSTGHSQNQQFNLINQQQKFLNQDELTTKNQENDQQFLINENGNENQNTNIENQSHIKYLVQSLDQFQNQTQNPDQIQNYDHNQIQNQNKNQNQSLICTENQIQNQNEIQNQIQNEIQNQNQNQIQNQNQNQSEIQIQNQNQIQSEDQTQKNNNKDSQSQLSEIALLKQEIEALKLKTLQQQVYINQLKNDQLQQIALQKFFLQDSKKSLYNNKQNLLQKPPIDISNIISFINQVKKQSVPNKNSYNQLQQSFNSSKLNQSLRSIVQQQQLQYQQQDINKNSFTNFNNNSFFNNQNNSQGKTKNNNLSFQNQNQNQNQNLSQHFYLNQNQSQIQNQNENLQNQQQKTLNSLLCNLALFMIRNAEKLDSHLEYLTLLKQIDSMLKIQNIPNKSQSELEENSEFNKENSINLTKQISDYKTLYQKINLY</sequence>
<proteinExistence type="predicted"/>
<reference evidence="3 4" key="1">
    <citation type="journal article" date="2015" name="Sci. Rep.">
        <title>Genome of the facultative scuticociliatosis pathogen Pseudocohnilembus persalinus provides insight into its virulence through horizontal gene transfer.</title>
        <authorList>
            <person name="Xiong J."/>
            <person name="Wang G."/>
            <person name="Cheng J."/>
            <person name="Tian M."/>
            <person name="Pan X."/>
            <person name="Warren A."/>
            <person name="Jiang C."/>
            <person name="Yuan D."/>
            <person name="Miao W."/>
        </authorList>
    </citation>
    <scope>NUCLEOTIDE SEQUENCE [LARGE SCALE GENOMIC DNA]</scope>
    <source>
        <strain evidence="3">36N120E</strain>
    </source>
</reference>
<feature type="region of interest" description="Disordered" evidence="2">
    <location>
        <begin position="800"/>
        <end position="827"/>
    </location>
</feature>
<accession>A0A0V0QL17</accession>
<name>A0A0V0QL17_PSEPJ</name>
<feature type="compositionally biased region" description="Low complexity" evidence="2">
    <location>
        <begin position="32"/>
        <end position="49"/>
    </location>
</feature>
<evidence type="ECO:0000256" key="2">
    <source>
        <dbReference type="SAM" id="MobiDB-lite"/>
    </source>
</evidence>
<evidence type="ECO:0000256" key="1">
    <source>
        <dbReference type="SAM" id="Coils"/>
    </source>
</evidence>
<protein>
    <submittedName>
        <fullName evidence="3">Uncharacterized protein</fullName>
    </submittedName>
</protein>
<keyword evidence="4" id="KW-1185">Reference proteome</keyword>
<feature type="region of interest" description="Disordered" evidence="2">
    <location>
        <begin position="29"/>
        <end position="49"/>
    </location>
</feature>
<feature type="region of interest" description="Disordered" evidence="2">
    <location>
        <begin position="155"/>
        <end position="189"/>
    </location>
</feature>
<keyword evidence="1" id="KW-0175">Coiled coil</keyword>
<feature type="compositionally biased region" description="Polar residues" evidence="2">
    <location>
        <begin position="155"/>
        <end position="166"/>
    </location>
</feature>
<feature type="coiled-coil region" evidence="1">
    <location>
        <begin position="292"/>
        <end position="354"/>
    </location>
</feature>
<dbReference type="EMBL" id="LDAU01000150">
    <property type="protein sequence ID" value="KRX02918.1"/>
    <property type="molecule type" value="Genomic_DNA"/>
</dbReference>
<feature type="region of interest" description="Disordered" evidence="2">
    <location>
        <begin position="363"/>
        <end position="385"/>
    </location>
</feature>
<dbReference type="Proteomes" id="UP000054937">
    <property type="component" value="Unassembled WGS sequence"/>
</dbReference>
<feature type="compositionally biased region" description="Low complexity" evidence="2">
    <location>
        <begin position="363"/>
        <end position="380"/>
    </location>
</feature>
<organism evidence="3 4">
    <name type="scientific">Pseudocohnilembus persalinus</name>
    <name type="common">Ciliate</name>
    <dbReference type="NCBI Taxonomy" id="266149"/>
    <lineage>
        <taxon>Eukaryota</taxon>
        <taxon>Sar</taxon>
        <taxon>Alveolata</taxon>
        <taxon>Ciliophora</taxon>
        <taxon>Intramacronucleata</taxon>
        <taxon>Oligohymenophorea</taxon>
        <taxon>Scuticociliatia</taxon>
        <taxon>Philasterida</taxon>
        <taxon>Pseudocohnilembidae</taxon>
        <taxon>Pseudocohnilembus</taxon>
    </lineage>
</organism>
<feature type="compositionally biased region" description="Low complexity" evidence="2">
    <location>
        <begin position="167"/>
        <end position="183"/>
    </location>
</feature>
<comment type="caution">
    <text evidence="3">The sequence shown here is derived from an EMBL/GenBank/DDBJ whole genome shotgun (WGS) entry which is preliminary data.</text>
</comment>
<evidence type="ECO:0000313" key="3">
    <source>
        <dbReference type="EMBL" id="KRX02918.1"/>
    </source>
</evidence>
<evidence type="ECO:0000313" key="4">
    <source>
        <dbReference type="Proteomes" id="UP000054937"/>
    </source>
</evidence>
<gene>
    <name evidence="3" type="ORF">PPERSA_13172</name>
</gene>
<dbReference type="AlphaFoldDB" id="A0A0V0QL17"/>
<dbReference type="OMA" id="ICTENQI"/>
<dbReference type="InParanoid" id="A0A0V0QL17"/>